<dbReference type="InterPro" id="IPR050356">
    <property type="entry name" value="SulA_CellDiv_inhibitor"/>
</dbReference>
<dbReference type="PANTHER" id="PTHR35369">
    <property type="entry name" value="BLR3025 PROTEIN-RELATED"/>
    <property type="match status" value="1"/>
</dbReference>
<dbReference type="Pfam" id="PF00817">
    <property type="entry name" value="IMS"/>
    <property type="match status" value="1"/>
</dbReference>
<dbReference type="KEGG" id="sari:H5J25_19885"/>
<keyword evidence="3" id="KW-0614">Plasmid</keyword>
<organism evidence="3 4">
    <name type="scientific">Sphingomonas aliaeris</name>
    <dbReference type="NCBI Taxonomy" id="2759526"/>
    <lineage>
        <taxon>Bacteria</taxon>
        <taxon>Pseudomonadati</taxon>
        <taxon>Pseudomonadota</taxon>
        <taxon>Alphaproteobacteria</taxon>
        <taxon>Sphingomonadales</taxon>
        <taxon>Sphingomonadaceae</taxon>
        <taxon>Sphingomonas</taxon>
    </lineage>
</organism>
<dbReference type="InterPro" id="IPR001126">
    <property type="entry name" value="UmuC"/>
</dbReference>
<dbReference type="AlphaFoldDB" id="A0A974NZ09"/>
<dbReference type="SUPFAM" id="SSF56672">
    <property type="entry name" value="DNA/RNA polymerases"/>
    <property type="match status" value="1"/>
</dbReference>
<dbReference type="InterPro" id="IPR043502">
    <property type="entry name" value="DNA/RNA_pol_sf"/>
</dbReference>
<reference evidence="4" key="1">
    <citation type="submission" date="2020-09" db="EMBL/GenBank/DDBJ databases">
        <title>Sphingomonas sp., a new species isolated from pork steak.</title>
        <authorList>
            <person name="Heidler von Heilborn D."/>
        </authorList>
    </citation>
    <scope>NUCLEOTIDE SEQUENCE [LARGE SCALE GENOMIC DNA]</scope>
    <source>
        <plasmid evidence="4">punnamed2</plasmid>
    </source>
</reference>
<evidence type="ECO:0000259" key="2">
    <source>
        <dbReference type="Pfam" id="PF00817"/>
    </source>
</evidence>
<proteinExistence type="predicted"/>
<name>A0A974NZ09_9SPHN</name>
<accession>A0A974NZ09</accession>
<evidence type="ECO:0000313" key="3">
    <source>
        <dbReference type="EMBL" id="QQV79486.1"/>
    </source>
</evidence>
<evidence type="ECO:0000313" key="4">
    <source>
        <dbReference type="Proteomes" id="UP000595894"/>
    </source>
</evidence>
<dbReference type="CDD" id="cd03468">
    <property type="entry name" value="PolY_like"/>
    <property type="match status" value="1"/>
</dbReference>
<sequence>MALIDKVGRREEVVAACPAAVGLGIHVGMAATHARALVSDLDFRPAEPAADAVLLDRLALLAVRRWSPIAAVSPHDGLWLDLAGCDHLHGGEERFCRRLLAFCGRAGFTGRVAVAETPGAAHALARYGRADLIRVEAGGTAAAIAPLPVAALRLSPSALEAARKFGFERIADLLPVARGPLARRLGLAAITRLDQALGAVAEPITPRDDPEVPMAERRLLEPIGTAEAIEQVMADLLADLAEVLQRRGLGARSLRLVGLRVDGGEQVVAIGTSRPTREVSHLLRLMKLRIERIDPGMGLEQFRLVAPHTEPLDAVDLGAVLAGDTLVRDPARLVDVVAGRIGARSVYRHAPVDSHVPERAVTRSDPVMVPGTWPDWQRPIRLFARPEPLARVIALLPDQPPRRFEWRGRTHAIIAGDGPERIHGEWWRRDAEVWAVRDYYRVEDEHGGRYWVFRRGDAVVEATGDLSWWIHGVFA</sequence>
<dbReference type="GO" id="GO:0006281">
    <property type="term" value="P:DNA repair"/>
    <property type="evidence" value="ECO:0007669"/>
    <property type="project" value="InterPro"/>
</dbReference>
<dbReference type="PANTHER" id="PTHR35369:SF2">
    <property type="entry name" value="BLR3025 PROTEIN"/>
    <property type="match status" value="1"/>
</dbReference>
<dbReference type="EMBL" id="CP061037">
    <property type="protein sequence ID" value="QQV79486.1"/>
    <property type="molecule type" value="Genomic_DNA"/>
</dbReference>
<geneLocation type="plasmid" evidence="3 4">
    <name>punnamed2</name>
</geneLocation>
<gene>
    <name evidence="3" type="ORF">H5J25_19885</name>
</gene>
<feature type="domain" description="UmuC" evidence="2">
    <location>
        <begin position="9"/>
        <end position="122"/>
    </location>
</feature>
<keyword evidence="1" id="KW-0227">DNA damage</keyword>
<evidence type="ECO:0000256" key="1">
    <source>
        <dbReference type="ARBA" id="ARBA00022763"/>
    </source>
</evidence>
<protein>
    <submittedName>
        <fullName evidence="3">DNA polymerase Y family protein</fullName>
    </submittedName>
</protein>
<keyword evidence="4" id="KW-1185">Reference proteome</keyword>
<dbReference type="Proteomes" id="UP000595894">
    <property type="component" value="Plasmid punnamed2"/>
</dbReference>